<reference evidence="1 2" key="1">
    <citation type="submission" date="2009-10" db="EMBL/GenBank/DDBJ databases">
        <title>Complete sequence of chromosome of Ammonifex degensii KC4.</title>
        <authorList>
            <consortium name="US DOE Joint Genome Institute"/>
            <person name="Kerfeld C."/>
            <person name="Goodner B."/>
            <person name="Huber H."/>
            <person name="Stetter K."/>
            <person name="Lucas S."/>
            <person name="Copeland A."/>
            <person name="Lapidus A."/>
            <person name="Glavina del Rio T."/>
            <person name="Dalin E."/>
            <person name="Tice H."/>
            <person name="Bruce D."/>
            <person name="Goodwin L."/>
            <person name="Pitluck S."/>
            <person name="Saunders E."/>
            <person name="Brettin T."/>
            <person name="Detter J.C."/>
            <person name="Han C."/>
            <person name="Larimer F."/>
            <person name="Land M."/>
            <person name="Hauser L."/>
            <person name="Kyrpides N."/>
            <person name="Ovchinnikova G."/>
            <person name="Richardson P."/>
        </authorList>
    </citation>
    <scope>NUCLEOTIDE SEQUENCE [LARGE SCALE GENOMIC DNA]</scope>
    <source>
        <strain evidence="2">DSM 10501 / KC4</strain>
    </source>
</reference>
<dbReference type="AlphaFoldDB" id="C9R836"/>
<accession>C9R836</accession>
<organism evidence="1 2">
    <name type="scientific">Ammonifex degensii (strain DSM 10501 / KC4)</name>
    <dbReference type="NCBI Taxonomy" id="429009"/>
    <lineage>
        <taxon>Bacteria</taxon>
        <taxon>Bacillati</taxon>
        <taxon>Bacillota</taxon>
        <taxon>Clostridia</taxon>
        <taxon>Thermoanaerobacterales</taxon>
        <taxon>Thermoanaerobacteraceae</taxon>
        <taxon>Ammonifex</taxon>
    </lineage>
</organism>
<dbReference type="HOGENOM" id="CLU_1965935_0_0_9"/>
<keyword evidence="2" id="KW-1185">Reference proteome</keyword>
<dbReference type="KEGG" id="adg:Adeg_1363"/>
<dbReference type="Proteomes" id="UP000002620">
    <property type="component" value="Chromosome"/>
</dbReference>
<gene>
    <name evidence="1" type="ordered locus">Adeg_1363</name>
</gene>
<dbReference type="EMBL" id="CP001785">
    <property type="protein sequence ID" value="ACX52465.1"/>
    <property type="molecule type" value="Genomic_DNA"/>
</dbReference>
<dbReference type="OrthoDB" id="1808119at2"/>
<dbReference type="STRING" id="429009.Adeg_1363"/>
<name>C9R836_AMMDK</name>
<proteinExistence type="predicted"/>
<protein>
    <submittedName>
        <fullName evidence="1">Uncharacterized protein</fullName>
    </submittedName>
</protein>
<evidence type="ECO:0000313" key="2">
    <source>
        <dbReference type="Proteomes" id="UP000002620"/>
    </source>
</evidence>
<dbReference type="RefSeq" id="WP_015739342.1">
    <property type="nucleotide sequence ID" value="NC_013385.1"/>
</dbReference>
<sequence length="144" mass="16492">MGGVGAEAKGVKLKVFARVLRRPEKVRAVANSLRALFDREREDLRPSEFDTSDLTPGGRVANVVLLMIWPPKGEDPVEFGRKAVRLLEERHGVRLVWAGGVRKSGRIWLLIKLRAFRLPDYRPCRFYLTREDIYAVYRLSMGRG</sequence>
<evidence type="ECO:0000313" key="1">
    <source>
        <dbReference type="EMBL" id="ACX52465.1"/>
    </source>
</evidence>